<dbReference type="RefSeq" id="WP_135105619.1">
    <property type="nucleotide sequence ID" value="NZ_JADGKW010000003.1"/>
</dbReference>
<name>A0A4Y9INR6_9BACT</name>
<reference evidence="1 2" key="1">
    <citation type="submission" date="2019-03" db="EMBL/GenBank/DDBJ databases">
        <title>Diversity of the mouse oral microbiome.</title>
        <authorList>
            <person name="Joseph S."/>
            <person name="Aduse-Opoku J."/>
            <person name="Curtis M."/>
            <person name="Wade W."/>
            <person name="Hashim A."/>
        </authorList>
    </citation>
    <scope>NUCLEOTIDE SEQUENCE [LARGE SCALE GENOMIC DNA]</scope>
    <source>
        <strain evidence="1 2">P11</strain>
    </source>
</reference>
<evidence type="ECO:0000313" key="2">
    <source>
        <dbReference type="Proteomes" id="UP000298285"/>
    </source>
</evidence>
<gene>
    <name evidence="1" type="primary">mobC</name>
    <name evidence="1" type="ORF">E4T88_11645</name>
</gene>
<dbReference type="Proteomes" id="UP000298285">
    <property type="component" value="Unassembled WGS sequence"/>
</dbReference>
<dbReference type="AlphaFoldDB" id="A0A4Y9INR6"/>
<proteinExistence type="predicted"/>
<sequence>MHDNIKNNVSKNRVSARLKEKVISVRVTTMEYLALKKRARDAGMSLSSFARSSLLSAKVVQRIGKDDADTLRKLSGEANNLNQLARSANKDGFTSVAREITSLRNMIVDIINHLSDDWKNYAKSRF</sequence>
<evidence type="ECO:0000313" key="1">
    <source>
        <dbReference type="EMBL" id="TFU89335.1"/>
    </source>
</evidence>
<dbReference type="Pfam" id="PF21983">
    <property type="entry name" value="NikA-like"/>
    <property type="match status" value="1"/>
</dbReference>
<accession>A0A4Y9INR6</accession>
<dbReference type="InterPro" id="IPR053842">
    <property type="entry name" value="NikA-like"/>
</dbReference>
<protein>
    <submittedName>
        <fullName evidence="1">Plasmid mobilization relaxosome protein MobC</fullName>
    </submittedName>
</protein>
<organism evidence="1 2">
    <name type="scientific">Dysgonomonas mossii</name>
    <dbReference type="NCBI Taxonomy" id="163665"/>
    <lineage>
        <taxon>Bacteria</taxon>
        <taxon>Pseudomonadati</taxon>
        <taxon>Bacteroidota</taxon>
        <taxon>Bacteroidia</taxon>
        <taxon>Bacteroidales</taxon>
        <taxon>Dysgonomonadaceae</taxon>
        <taxon>Dysgonomonas</taxon>
    </lineage>
</organism>
<dbReference type="OrthoDB" id="3268254at2"/>
<dbReference type="EMBL" id="SPPK01000003">
    <property type="protein sequence ID" value="TFU89335.1"/>
    <property type="molecule type" value="Genomic_DNA"/>
</dbReference>
<comment type="caution">
    <text evidence="1">The sequence shown here is derived from an EMBL/GenBank/DDBJ whole genome shotgun (WGS) entry which is preliminary data.</text>
</comment>